<evidence type="ECO:0000259" key="9">
    <source>
        <dbReference type="PROSITE" id="PS50850"/>
    </source>
</evidence>
<feature type="domain" description="Major facilitator superfamily (MFS) profile" evidence="9">
    <location>
        <begin position="17"/>
        <end position="394"/>
    </location>
</feature>
<evidence type="ECO:0000313" key="10">
    <source>
        <dbReference type="EMBL" id="MBW9053174.1"/>
    </source>
</evidence>
<dbReference type="InterPro" id="IPR036259">
    <property type="entry name" value="MFS_trans_sf"/>
</dbReference>
<dbReference type="NCBIfam" id="TIGR00710">
    <property type="entry name" value="efflux_Bcr_CflA"/>
    <property type="match status" value="1"/>
</dbReference>
<keyword evidence="7 8" id="KW-0472">Membrane</keyword>
<evidence type="ECO:0000256" key="5">
    <source>
        <dbReference type="ARBA" id="ARBA00022692"/>
    </source>
</evidence>
<dbReference type="Pfam" id="PF07690">
    <property type="entry name" value="MFS_1"/>
    <property type="match status" value="1"/>
</dbReference>
<feature type="transmembrane region" description="Helical" evidence="8">
    <location>
        <begin position="115"/>
        <end position="134"/>
    </location>
</feature>
<feature type="transmembrane region" description="Helical" evidence="8">
    <location>
        <begin position="372"/>
        <end position="390"/>
    </location>
</feature>
<evidence type="ECO:0000313" key="11">
    <source>
        <dbReference type="Proteomes" id="UP000717752"/>
    </source>
</evidence>
<feature type="transmembrane region" description="Helical" evidence="8">
    <location>
        <begin position="246"/>
        <end position="267"/>
    </location>
</feature>
<feature type="transmembrane region" description="Helical" evidence="8">
    <location>
        <begin position="83"/>
        <end position="109"/>
    </location>
</feature>
<evidence type="ECO:0000256" key="3">
    <source>
        <dbReference type="ARBA" id="ARBA00022448"/>
    </source>
</evidence>
<name>A0ABS7GTA6_9HYPH</name>
<reference evidence="10 11" key="1">
    <citation type="journal article" date="2021" name="MBio">
        <title>Poor Competitiveness of Bradyrhizobium in Pigeon Pea Root Colonization in Indian Soils.</title>
        <authorList>
            <person name="Chalasani D."/>
            <person name="Basu A."/>
            <person name="Pullabhotla S.V.S.R.N."/>
            <person name="Jorrin B."/>
            <person name="Neal A.L."/>
            <person name="Poole P.S."/>
            <person name="Podile A.R."/>
            <person name="Tkacz A."/>
        </authorList>
    </citation>
    <scope>NUCLEOTIDE SEQUENCE [LARGE SCALE GENOMIC DNA]</scope>
    <source>
        <strain evidence="10 11">HU56</strain>
    </source>
</reference>
<keyword evidence="3 8" id="KW-0813">Transport</keyword>
<feature type="transmembrane region" description="Helical" evidence="8">
    <location>
        <begin position="52"/>
        <end position="71"/>
    </location>
</feature>
<gene>
    <name evidence="10" type="primary">cml</name>
    <name evidence="10" type="ORF">JNB85_12170</name>
</gene>
<dbReference type="PANTHER" id="PTHR23502:SF132">
    <property type="entry name" value="POLYAMINE TRANSPORTER 2-RELATED"/>
    <property type="match status" value="1"/>
</dbReference>
<accession>A0ABS7GTA6</accession>
<dbReference type="EMBL" id="JAEUAK010000004">
    <property type="protein sequence ID" value="MBW9053174.1"/>
    <property type="molecule type" value="Genomic_DNA"/>
</dbReference>
<dbReference type="Gene3D" id="1.20.1720.10">
    <property type="entry name" value="Multidrug resistance protein D"/>
    <property type="match status" value="1"/>
</dbReference>
<feature type="transmembrane region" description="Helical" evidence="8">
    <location>
        <begin position="345"/>
        <end position="366"/>
    </location>
</feature>
<feature type="transmembrane region" description="Helical" evidence="8">
    <location>
        <begin position="141"/>
        <end position="164"/>
    </location>
</feature>
<feature type="transmembrane region" description="Helical" evidence="8">
    <location>
        <begin position="288"/>
        <end position="309"/>
    </location>
</feature>
<comment type="similarity">
    <text evidence="2 8">Belongs to the major facilitator superfamily. Bcr/CmlA family.</text>
</comment>
<keyword evidence="11" id="KW-1185">Reference proteome</keyword>
<feature type="transmembrane region" description="Helical" evidence="8">
    <location>
        <begin position="315"/>
        <end position="338"/>
    </location>
</feature>
<dbReference type="InterPro" id="IPR011701">
    <property type="entry name" value="MFS"/>
</dbReference>
<dbReference type="SUPFAM" id="SSF103473">
    <property type="entry name" value="MFS general substrate transporter"/>
    <property type="match status" value="1"/>
</dbReference>
<organism evidence="10 11">
    <name type="scientific">Rhizobium mesosinicum</name>
    <dbReference type="NCBI Taxonomy" id="335017"/>
    <lineage>
        <taxon>Bacteria</taxon>
        <taxon>Pseudomonadati</taxon>
        <taxon>Pseudomonadota</taxon>
        <taxon>Alphaproteobacteria</taxon>
        <taxon>Hyphomicrobiales</taxon>
        <taxon>Rhizobiaceae</taxon>
        <taxon>Rhizobium/Agrobacterium group</taxon>
        <taxon>Rhizobium</taxon>
    </lineage>
</organism>
<evidence type="ECO:0000256" key="2">
    <source>
        <dbReference type="ARBA" id="ARBA00006236"/>
    </source>
</evidence>
<comment type="caution">
    <text evidence="8">Lacks conserved residue(s) required for the propagation of feature annotation.</text>
</comment>
<evidence type="ECO:0000256" key="1">
    <source>
        <dbReference type="ARBA" id="ARBA00004651"/>
    </source>
</evidence>
<feature type="transmembrane region" description="Helical" evidence="8">
    <location>
        <begin position="170"/>
        <end position="189"/>
    </location>
</feature>
<keyword evidence="6 8" id="KW-1133">Transmembrane helix</keyword>
<sequence length="397" mass="41124">MAMPSQNRNWTCSLPAALLLLAPFDILASLAMDIYLPVVPTMPDALGTSATVVQLTLSLYMLILGAGQMLFGPLSDRIGRRPVLLGGALLFGISSLLLAATSSAGLFLALRLLQAAGASAALVATFATVCDVYAARPEGAVIYSLLGAILSFVPALGPIGGALIADHAGWRAIFLLLGGLMLAAILNAFRGWHETRPAASANAMISMRTILANAHFWAYTTGFSAAMGAFFVFFSTAPRVLIDHAGFSGLAFSLSFATAATVMIISARFAGRFVGRWGMAGSLARGMCLLLLGALLLGLGEVLLAPSFASFLLPMWVIAVGIVLTTAVTANGALAAFGQTAGTAVAFYFCVESLIVGCIGTLFVLLLDGDTAWPLAGYCAVMGIVTLVALHRIRARG</sequence>
<dbReference type="PANTHER" id="PTHR23502">
    <property type="entry name" value="MAJOR FACILITATOR SUPERFAMILY"/>
    <property type="match status" value="1"/>
</dbReference>
<evidence type="ECO:0000256" key="8">
    <source>
        <dbReference type="RuleBase" id="RU365088"/>
    </source>
</evidence>
<evidence type="ECO:0000256" key="4">
    <source>
        <dbReference type="ARBA" id="ARBA00022475"/>
    </source>
</evidence>
<dbReference type="NCBIfam" id="NF033134">
    <property type="entry name" value="cmlA_floR"/>
    <property type="match status" value="1"/>
</dbReference>
<proteinExistence type="inferred from homology"/>
<evidence type="ECO:0000256" key="7">
    <source>
        <dbReference type="ARBA" id="ARBA00023136"/>
    </source>
</evidence>
<feature type="transmembrane region" description="Helical" evidence="8">
    <location>
        <begin position="210"/>
        <end position="234"/>
    </location>
</feature>
<dbReference type="InterPro" id="IPR020846">
    <property type="entry name" value="MFS_dom"/>
</dbReference>
<keyword evidence="8" id="KW-0997">Cell inner membrane</keyword>
<protein>
    <recommendedName>
        <fullName evidence="8">Bcr/CflA family efflux transporter</fullName>
    </recommendedName>
</protein>
<evidence type="ECO:0000256" key="6">
    <source>
        <dbReference type="ARBA" id="ARBA00022989"/>
    </source>
</evidence>
<dbReference type="Proteomes" id="UP000717752">
    <property type="component" value="Unassembled WGS sequence"/>
</dbReference>
<keyword evidence="4" id="KW-1003">Cell membrane</keyword>
<dbReference type="InterPro" id="IPR004812">
    <property type="entry name" value="Efflux_drug-R_Bcr/CmlA"/>
</dbReference>
<keyword evidence="5 8" id="KW-0812">Transmembrane</keyword>
<comment type="caution">
    <text evidence="10">The sequence shown here is derived from an EMBL/GenBank/DDBJ whole genome shotgun (WGS) entry which is preliminary data.</text>
</comment>
<dbReference type="PROSITE" id="PS50850">
    <property type="entry name" value="MFS"/>
    <property type="match status" value="1"/>
</dbReference>
<comment type="subcellular location">
    <subcellularLocation>
        <location evidence="8">Cell inner membrane</location>
        <topology evidence="8">Multi-pass membrane protein</topology>
    </subcellularLocation>
    <subcellularLocation>
        <location evidence="1">Cell membrane</location>
        <topology evidence="1">Multi-pass membrane protein</topology>
    </subcellularLocation>
</comment>